<proteinExistence type="predicted"/>
<comment type="caution">
    <text evidence="1">The sequence shown here is derived from an EMBL/GenBank/DDBJ whole genome shotgun (WGS) entry which is preliminary data.</text>
</comment>
<dbReference type="Proteomes" id="UP001062846">
    <property type="component" value="Chromosome 11"/>
</dbReference>
<protein>
    <submittedName>
        <fullName evidence="1">Uncharacterized protein</fullName>
    </submittedName>
</protein>
<evidence type="ECO:0000313" key="1">
    <source>
        <dbReference type="EMBL" id="KAI8532647.1"/>
    </source>
</evidence>
<name>A0ACC0LWF7_RHOML</name>
<accession>A0ACC0LWF7</accession>
<reference evidence="1" key="1">
    <citation type="submission" date="2022-02" db="EMBL/GenBank/DDBJ databases">
        <title>Plant Genome Project.</title>
        <authorList>
            <person name="Zhang R.-G."/>
        </authorList>
    </citation>
    <scope>NUCLEOTIDE SEQUENCE</scope>
    <source>
        <strain evidence="1">AT1</strain>
    </source>
</reference>
<keyword evidence="2" id="KW-1185">Reference proteome</keyword>
<gene>
    <name evidence="1" type="ORF">RHMOL_Rhmol11G0229700</name>
</gene>
<organism evidence="1 2">
    <name type="scientific">Rhododendron molle</name>
    <name type="common">Chinese azalea</name>
    <name type="synonym">Azalea mollis</name>
    <dbReference type="NCBI Taxonomy" id="49168"/>
    <lineage>
        <taxon>Eukaryota</taxon>
        <taxon>Viridiplantae</taxon>
        <taxon>Streptophyta</taxon>
        <taxon>Embryophyta</taxon>
        <taxon>Tracheophyta</taxon>
        <taxon>Spermatophyta</taxon>
        <taxon>Magnoliopsida</taxon>
        <taxon>eudicotyledons</taxon>
        <taxon>Gunneridae</taxon>
        <taxon>Pentapetalae</taxon>
        <taxon>asterids</taxon>
        <taxon>Ericales</taxon>
        <taxon>Ericaceae</taxon>
        <taxon>Ericoideae</taxon>
        <taxon>Rhodoreae</taxon>
        <taxon>Rhododendron</taxon>
    </lineage>
</organism>
<evidence type="ECO:0000313" key="2">
    <source>
        <dbReference type="Proteomes" id="UP001062846"/>
    </source>
</evidence>
<dbReference type="EMBL" id="CM046398">
    <property type="protein sequence ID" value="KAI8532647.1"/>
    <property type="molecule type" value="Genomic_DNA"/>
</dbReference>
<sequence>MQEIEVDSKSNYKVLQGLKMGSNHTLLTLILLMRLVAGGVVEEGSPFVLVSIITIGSESYRIRIESDPLTGLIPRWYKLRDTKSNCLPAIRFHFNLFHSQPKQHFASHFNCIQFSSKTGAITVFAAPSNTFSLQFRRTIVTLLTFLVTEIATSQLASPQTLAGCKIGQEGHPTRDIVNSAQNPARKGLKLQLLNKL</sequence>